<evidence type="ECO:0000259" key="2">
    <source>
        <dbReference type="Pfam" id="PF21522"/>
    </source>
</evidence>
<dbReference type="InterPro" id="IPR049067">
    <property type="entry name" value="MreB-like_C"/>
</dbReference>
<protein>
    <recommendedName>
        <fullName evidence="5">Plasmid segregation actin-type ATPase ParM</fullName>
    </recommendedName>
</protein>
<sequence length="316" mass="36235">MTGPIKNLRIAVDHGNRNIKSLHFVFTSGINVLDKKPARGEKFLQYGEKYYTLSEKRIPYQRDKTSDNRFYVLTLFAIAMELEHSGKVQEQDMVQVDLPIGLPPKHYAELCDRYEAYFKGAGTVQDINYNGKHYHVCIRKVCAFPQDYAALVTVLNEINTIPKAVGIDIGGFTTDYLLMRRGKADMDYCDSLEMGVITMYNEIRSKINSEYDMLLEDGDIDSIINRETAYYEDSVVKRVENLVQDFVTDLLASIRERGIDTKSTYTIFIGGGALLLRHFLEKADRLGKYRFVEDLKANAIGFDILYRMTMGRELCE</sequence>
<dbReference type="Pfam" id="PF21522">
    <property type="entry name" value="MreB-like_C"/>
    <property type="match status" value="1"/>
</dbReference>
<name>A0ABZ0U5M2_9FIRM</name>
<accession>A0ABZ0U5M2</accession>
<dbReference type="Pfam" id="PF17989">
    <property type="entry name" value="ALP_N"/>
    <property type="match status" value="1"/>
</dbReference>
<proteinExistence type="predicted"/>
<evidence type="ECO:0008006" key="5">
    <source>
        <dbReference type="Google" id="ProtNLM"/>
    </source>
</evidence>
<feature type="domain" description="Actin homologue MreB-like C-terminal" evidence="2">
    <location>
        <begin position="167"/>
        <end position="281"/>
    </location>
</feature>
<keyword evidence="4" id="KW-1185">Reference proteome</keyword>
<evidence type="ECO:0000259" key="1">
    <source>
        <dbReference type="Pfam" id="PF17989"/>
    </source>
</evidence>
<dbReference type="InterPro" id="IPR040607">
    <property type="entry name" value="ALP_N"/>
</dbReference>
<reference evidence="3" key="1">
    <citation type="submission" date="2023-10" db="EMBL/GenBank/DDBJ databases">
        <title>Genome sequence of Blautia coccoides DSM 935.</title>
        <authorList>
            <person name="Boeer T."/>
            <person name="Bengelsdorf F.R."/>
            <person name="Daniel R."/>
            <person name="Poehlein A."/>
        </authorList>
    </citation>
    <scope>NUCLEOTIDE SEQUENCE [LARGE SCALE GENOMIC DNA]</scope>
    <source>
        <strain evidence="3">DSM 935</strain>
    </source>
</reference>
<dbReference type="Proteomes" id="UP001325248">
    <property type="component" value="Chromosome"/>
</dbReference>
<dbReference type="InterPro" id="IPR043129">
    <property type="entry name" value="ATPase_NBD"/>
</dbReference>
<dbReference type="Gene3D" id="3.30.420.40">
    <property type="match status" value="2"/>
</dbReference>
<gene>
    <name evidence="3" type="ORF">BLCOC_06140</name>
</gene>
<evidence type="ECO:0000313" key="3">
    <source>
        <dbReference type="EMBL" id="WPX72278.1"/>
    </source>
</evidence>
<organism evidence="3 4">
    <name type="scientific">Blautia producta</name>
    <dbReference type="NCBI Taxonomy" id="33035"/>
    <lineage>
        <taxon>Bacteria</taxon>
        <taxon>Bacillati</taxon>
        <taxon>Bacillota</taxon>
        <taxon>Clostridia</taxon>
        <taxon>Lachnospirales</taxon>
        <taxon>Lachnospiraceae</taxon>
        <taxon>Blautia</taxon>
    </lineage>
</organism>
<evidence type="ECO:0000313" key="4">
    <source>
        <dbReference type="Proteomes" id="UP001325248"/>
    </source>
</evidence>
<feature type="domain" description="Actin-like protein N-terminal" evidence="1">
    <location>
        <begin position="60"/>
        <end position="146"/>
    </location>
</feature>
<dbReference type="SUPFAM" id="SSF53067">
    <property type="entry name" value="Actin-like ATPase domain"/>
    <property type="match status" value="2"/>
</dbReference>
<dbReference type="EMBL" id="CP136422">
    <property type="protein sequence ID" value="WPX72278.1"/>
    <property type="molecule type" value="Genomic_DNA"/>
</dbReference>